<dbReference type="GO" id="GO:0071555">
    <property type="term" value="P:cell wall organization"/>
    <property type="evidence" value="ECO:0007669"/>
    <property type="project" value="UniProtKB-KW"/>
</dbReference>
<dbReference type="InterPro" id="IPR012338">
    <property type="entry name" value="Beta-lactam/transpept-like"/>
</dbReference>
<evidence type="ECO:0000256" key="1">
    <source>
        <dbReference type="ARBA" id="ARBA00022475"/>
    </source>
</evidence>
<comment type="catalytic activity">
    <reaction evidence="15">
        <text>[GlcNAc-(1-&gt;4)-Mur2Ac(oyl-L-Ala-gamma-D-Glu-L-Lys-D-Ala-D-Ala)](n)-di-trans,octa-cis-undecaprenyl diphosphate + beta-D-GlcNAc-(1-&gt;4)-Mur2Ac(oyl-L-Ala-gamma-D-Glu-L-Lys-D-Ala-D-Ala)-di-trans,octa-cis-undecaprenyl diphosphate = [GlcNAc-(1-&gt;4)-Mur2Ac(oyl-L-Ala-gamma-D-Glu-L-Lys-D-Ala-D-Ala)](n+1)-di-trans,octa-cis-undecaprenyl diphosphate + di-trans,octa-cis-undecaprenyl diphosphate + H(+)</text>
        <dbReference type="Rhea" id="RHEA:23708"/>
        <dbReference type="Rhea" id="RHEA-COMP:9602"/>
        <dbReference type="Rhea" id="RHEA-COMP:9603"/>
        <dbReference type="ChEBI" id="CHEBI:15378"/>
        <dbReference type="ChEBI" id="CHEBI:58405"/>
        <dbReference type="ChEBI" id="CHEBI:60033"/>
        <dbReference type="ChEBI" id="CHEBI:78435"/>
        <dbReference type="EC" id="2.4.99.28"/>
    </reaction>
</comment>
<dbReference type="GO" id="GO:0008658">
    <property type="term" value="F:penicillin binding"/>
    <property type="evidence" value="ECO:0007669"/>
    <property type="project" value="InterPro"/>
</dbReference>
<dbReference type="InterPro" id="IPR050396">
    <property type="entry name" value="Glycosyltr_51/Transpeptidase"/>
</dbReference>
<keyword evidence="8" id="KW-0133">Cell shape</keyword>
<keyword evidence="6 17" id="KW-0812">Transmembrane</keyword>
<dbReference type="GO" id="GO:0009002">
    <property type="term" value="F:serine-type D-Ala-D-Ala carboxypeptidase activity"/>
    <property type="evidence" value="ECO:0007669"/>
    <property type="project" value="UniProtKB-EC"/>
</dbReference>
<dbReference type="EMBL" id="FODJ01000014">
    <property type="protein sequence ID" value="SEO84431.1"/>
    <property type="molecule type" value="Genomic_DNA"/>
</dbReference>
<dbReference type="InterPro" id="IPR036950">
    <property type="entry name" value="PBP_transglycosylase"/>
</dbReference>
<evidence type="ECO:0000256" key="14">
    <source>
        <dbReference type="ARBA" id="ARBA00034000"/>
    </source>
</evidence>
<evidence type="ECO:0000256" key="5">
    <source>
        <dbReference type="ARBA" id="ARBA00022679"/>
    </source>
</evidence>
<dbReference type="InterPro" id="IPR013783">
    <property type="entry name" value="Ig-like_fold"/>
</dbReference>
<reference evidence="20 21" key="1">
    <citation type="submission" date="2016-10" db="EMBL/GenBank/DDBJ databases">
        <authorList>
            <person name="de Groot N.N."/>
        </authorList>
    </citation>
    <scope>NUCLEOTIDE SEQUENCE [LARGE SCALE GENOMIC DNA]</scope>
    <source>
        <strain evidence="20 21">CGMCC 1.10434</strain>
    </source>
</reference>
<feature type="compositionally biased region" description="Polar residues" evidence="16">
    <location>
        <begin position="842"/>
        <end position="860"/>
    </location>
</feature>
<evidence type="ECO:0000256" key="17">
    <source>
        <dbReference type="SAM" id="Phobius"/>
    </source>
</evidence>
<feature type="domain" description="Glycosyl transferase family 51" evidence="19">
    <location>
        <begin position="96"/>
        <end position="279"/>
    </location>
</feature>
<feature type="transmembrane region" description="Helical" evidence="17">
    <location>
        <begin position="33"/>
        <end position="60"/>
    </location>
</feature>
<feature type="compositionally biased region" description="Low complexity" evidence="16">
    <location>
        <begin position="945"/>
        <end position="966"/>
    </location>
</feature>
<dbReference type="GO" id="GO:0006508">
    <property type="term" value="P:proteolysis"/>
    <property type="evidence" value="ECO:0007669"/>
    <property type="project" value="UniProtKB-KW"/>
</dbReference>
<evidence type="ECO:0000313" key="21">
    <source>
        <dbReference type="Proteomes" id="UP000199300"/>
    </source>
</evidence>
<evidence type="ECO:0000256" key="12">
    <source>
        <dbReference type="ARBA" id="ARBA00023268"/>
    </source>
</evidence>
<dbReference type="PANTHER" id="PTHR32282">
    <property type="entry name" value="BINDING PROTEIN TRANSPEPTIDASE, PUTATIVE-RELATED"/>
    <property type="match status" value="1"/>
</dbReference>
<feature type="compositionally biased region" description="Acidic residues" evidence="16">
    <location>
        <begin position="967"/>
        <end position="987"/>
    </location>
</feature>
<dbReference type="GO" id="GO:0008955">
    <property type="term" value="F:peptidoglycan glycosyltransferase activity"/>
    <property type="evidence" value="ECO:0007669"/>
    <property type="project" value="UniProtKB-EC"/>
</dbReference>
<dbReference type="InterPro" id="IPR001460">
    <property type="entry name" value="PCN-bd_Tpept"/>
</dbReference>
<dbReference type="STRING" id="872970.SAMN04488134_11429"/>
<evidence type="ECO:0000256" key="11">
    <source>
        <dbReference type="ARBA" id="ARBA00023136"/>
    </source>
</evidence>
<dbReference type="Gene3D" id="1.10.3810.10">
    <property type="entry name" value="Biosynthetic peptidoglycan transglycosylase-like"/>
    <property type="match status" value="1"/>
</dbReference>
<dbReference type="Pfam" id="PF00912">
    <property type="entry name" value="Transgly"/>
    <property type="match status" value="1"/>
</dbReference>
<protein>
    <submittedName>
        <fullName evidence="20">Penicillin-binding protein</fullName>
    </submittedName>
</protein>
<evidence type="ECO:0000256" key="10">
    <source>
        <dbReference type="ARBA" id="ARBA00022989"/>
    </source>
</evidence>
<feature type="compositionally biased region" description="Acidic residues" evidence="16">
    <location>
        <begin position="921"/>
        <end position="941"/>
    </location>
</feature>
<evidence type="ECO:0000256" key="16">
    <source>
        <dbReference type="SAM" id="MobiDB-lite"/>
    </source>
</evidence>
<keyword evidence="1" id="KW-1003">Cell membrane</keyword>
<dbReference type="RefSeq" id="WP_091499997.1">
    <property type="nucleotide sequence ID" value="NZ_FODJ01000014.1"/>
</dbReference>
<dbReference type="Gene3D" id="3.90.1310.40">
    <property type="match status" value="1"/>
</dbReference>
<dbReference type="SUPFAM" id="SSF56601">
    <property type="entry name" value="beta-lactamase/transpeptidase-like"/>
    <property type="match status" value="1"/>
</dbReference>
<dbReference type="AlphaFoldDB" id="A0A1H8T0G7"/>
<dbReference type="GO" id="GO:0009252">
    <property type="term" value="P:peptidoglycan biosynthetic process"/>
    <property type="evidence" value="ECO:0007669"/>
    <property type="project" value="UniProtKB-KW"/>
</dbReference>
<evidence type="ECO:0000256" key="13">
    <source>
        <dbReference type="ARBA" id="ARBA00023316"/>
    </source>
</evidence>
<evidence type="ECO:0000256" key="9">
    <source>
        <dbReference type="ARBA" id="ARBA00022984"/>
    </source>
</evidence>
<evidence type="ECO:0000259" key="19">
    <source>
        <dbReference type="Pfam" id="PF00912"/>
    </source>
</evidence>
<dbReference type="Gene3D" id="2.60.40.10">
    <property type="entry name" value="Immunoglobulins"/>
    <property type="match status" value="1"/>
</dbReference>
<dbReference type="GO" id="GO:0030288">
    <property type="term" value="C:outer membrane-bounded periplasmic space"/>
    <property type="evidence" value="ECO:0007669"/>
    <property type="project" value="TreeGrafter"/>
</dbReference>
<accession>A0A1H8T0G7</accession>
<evidence type="ECO:0000256" key="4">
    <source>
        <dbReference type="ARBA" id="ARBA00022676"/>
    </source>
</evidence>
<keyword evidence="21" id="KW-1185">Reference proteome</keyword>
<evidence type="ECO:0000256" key="7">
    <source>
        <dbReference type="ARBA" id="ARBA00022801"/>
    </source>
</evidence>
<dbReference type="Proteomes" id="UP000199300">
    <property type="component" value="Unassembled WGS sequence"/>
</dbReference>
<keyword evidence="11 17" id="KW-0472">Membrane</keyword>
<dbReference type="Gene3D" id="3.40.710.10">
    <property type="entry name" value="DD-peptidase/beta-lactamase superfamily"/>
    <property type="match status" value="1"/>
</dbReference>
<keyword evidence="3" id="KW-0645">Protease</keyword>
<keyword evidence="13" id="KW-0961">Cell wall biogenesis/degradation</keyword>
<evidence type="ECO:0000256" key="8">
    <source>
        <dbReference type="ARBA" id="ARBA00022960"/>
    </source>
</evidence>
<evidence type="ECO:0000256" key="2">
    <source>
        <dbReference type="ARBA" id="ARBA00022645"/>
    </source>
</evidence>
<keyword evidence="4" id="KW-0328">Glycosyltransferase</keyword>
<evidence type="ECO:0000256" key="15">
    <source>
        <dbReference type="ARBA" id="ARBA00049902"/>
    </source>
</evidence>
<dbReference type="InterPro" id="IPR001264">
    <property type="entry name" value="Glyco_trans_51"/>
</dbReference>
<keyword evidence="10 17" id="KW-1133">Transmembrane helix</keyword>
<comment type="catalytic activity">
    <reaction evidence="14">
        <text>Preferential cleavage: (Ac)2-L-Lys-D-Ala-|-D-Ala. Also transpeptidation of peptidyl-alanyl moieties that are N-acyl substituents of D-alanine.</text>
        <dbReference type="EC" id="3.4.16.4"/>
    </reaction>
</comment>
<evidence type="ECO:0000256" key="6">
    <source>
        <dbReference type="ARBA" id="ARBA00022692"/>
    </source>
</evidence>
<gene>
    <name evidence="20" type="ORF">SAMN04488134_11429</name>
</gene>
<evidence type="ECO:0000259" key="18">
    <source>
        <dbReference type="Pfam" id="PF00905"/>
    </source>
</evidence>
<evidence type="ECO:0000313" key="20">
    <source>
        <dbReference type="EMBL" id="SEO84431.1"/>
    </source>
</evidence>
<feature type="domain" description="Penicillin-binding protein transpeptidase" evidence="18">
    <location>
        <begin position="429"/>
        <end position="670"/>
    </location>
</feature>
<evidence type="ECO:0000256" key="3">
    <source>
        <dbReference type="ARBA" id="ARBA00022670"/>
    </source>
</evidence>
<keyword evidence="5" id="KW-0808">Transferase</keyword>
<dbReference type="Pfam" id="PF00905">
    <property type="entry name" value="Transpeptidase"/>
    <property type="match status" value="1"/>
</dbReference>
<feature type="region of interest" description="Disordered" evidence="16">
    <location>
        <begin position="832"/>
        <end position="860"/>
    </location>
</feature>
<dbReference type="SUPFAM" id="SSF53955">
    <property type="entry name" value="Lysozyme-like"/>
    <property type="match status" value="1"/>
</dbReference>
<sequence>MDFQERLRSLWRGTKDFINKGIIQKVSRISYDIVWNILLFFIIFGVVVGFFVSGLGAGYFAALVKDEPLRAEEEMVSAIHNYAETSEVYFANDVYLGEVSSDLHREETTLDHVSEYIIEGIIATEDEYFETHTGIVPKATIRAVFQELTGSAMQTGGSTLTQQIIKNQILTNEVSYDRKAKEIILALRLEQFMDKDEILEAYLNIVPFGRNANGRNIAGIQTAAQGIFGINADEVNLAQAAFLAGLPQSPIAYSPFTNTGTLKDEDGLQPGLNRMQIVLARLVQADYITEEERQEALEFDLVDSFSTRTTSTYEEYPYLTEEIRRRTEEIFMEKLALADGYTLEEIQDSSELREQYTIAASREIAQGGYKIHTTINKGIYDAFQDVAANFNNYGRDKTARTEKGVVILTTDPDTGEEIPLVSPEQVGSVLIDNNTGAIIAFVGGRDFERDNQNYATRVERQVGSTAKPLMVYAPAMDLGIIQPGSIIGDVNLDYGHGGKGRPSNFTRGRYYGLVTVRTALANSYNVSAAAVFQDILKQGDPLLQYGEKMGLTTWEGFSVPSHSIGSFDATIEQNTSAYATFGNGGQHLDEYMIDRIETTDGEVIYEHERNEVEVFSAQTNYLMLDMMRDVLTRGTAGTARSNLRNPGVDWAGKTGTTNDARDNWFVATNPNVTLGTWIGYDYRMPLDDGYSARTQRLWAALVNAATEIDPELMAPSGRFAQPGNIVSRSFSLVSGRAPSELARKLGLVGSDIFNAAYAPSGDDNSLIDGSYVMVNGQAVLVGSNTPSEFTLDDGVMLNPEWLVEMGYDKLDDLSQLIPINNSAWDKVAVPQSTGNRVDDTGSAPNAPSSLAKSSNRLSWNEPSSRNVIGYRVYRASNPDANFSLVDSVIETSLNVGRGDAVYYVVAVDYFGRESEPSDLLIDGDFDDDEPDDDNSDSGDSDDSNRNNNSNDGDNNSSNNNDNSNSGESDDEDDDEEPDEDEGESSDD</sequence>
<keyword evidence="2" id="KW-0121">Carboxypeptidase</keyword>
<dbReference type="InterPro" id="IPR023346">
    <property type="entry name" value="Lysozyme-like_dom_sf"/>
</dbReference>
<keyword evidence="9" id="KW-0573">Peptidoglycan synthesis</keyword>
<keyword evidence="12" id="KW-0511">Multifunctional enzyme</keyword>
<name>A0A1H8T0G7_9BACI</name>
<feature type="region of interest" description="Disordered" evidence="16">
    <location>
        <begin position="916"/>
        <end position="987"/>
    </location>
</feature>
<organism evidence="20 21">
    <name type="scientific">Amphibacillus marinus</name>
    <dbReference type="NCBI Taxonomy" id="872970"/>
    <lineage>
        <taxon>Bacteria</taxon>
        <taxon>Bacillati</taxon>
        <taxon>Bacillota</taxon>
        <taxon>Bacilli</taxon>
        <taxon>Bacillales</taxon>
        <taxon>Bacillaceae</taxon>
        <taxon>Amphibacillus</taxon>
    </lineage>
</organism>
<keyword evidence="7" id="KW-0378">Hydrolase</keyword>
<dbReference type="PANTHER" id="PTHR32282:SF32">
    <property type="entry name" value="PENICILLIN-BINDING PROTEIN 2A"/>
    <property type="match status" value="1"/>
</dbReference>
<dbReference type="OrthoDB" id="9766909at2"/>
<dbReference type="GO" id="GO:0008360">
    <property type="term" value="P:regulation of cell shape"/>
    <property type="evidence" value="ECO:0007669"/>
    <property type="project" value="UniProtKB-KW"/>
</dbReference>
<proteinExistence type="predicted"/>